<accession>A0ABZ0QMT4</accession>
<evidence type="ECO:0000313" key="2">
    <source>
        <dbReference type="Proteomes" id="UP001304683"/>
    </source>
</evidence>
<proteinExistence type="predicted"/>
<protein>
    <recommendedName>
        <fullName evidence="3">Core-binding (CB) domain-containing protein</fullName>
    </recommendedName>
</protein>
<dbReference type="Proteomes" id="UP001304683">
    <property type="component" value="Chromosome"/>
</dbReference>
<name>A0ABZ0QMT4_9FIRM</name>
<dbReference type="EMBL" id="CP132508">
    <property type="protein sequence ID" value="WPD18793.1"/>
    <property type="molecule type" value="Genomic_DNA"/>
</dbReference>
<keyword evidence="2" id="KW-1185">Reference proteome</keyword>
<reference evidence="1 2" key="1">
    <citation type="submission" date="2023-08" db="EMBL/GenBank/DDBJ databases">
        <title>Genome sequence of Thermaerobacter compostii strain Ins1, a spore-forming filamentous bacterium isolated from a deep geothermal reservoir.</title>
        <authorList>
            <person name="Bregnard D."/>
            <person name="Gonzalez D."/>
            <person name="Junier P."/>
        </authorList>
    </citation>
    <scope>NUCLEOTIDE SEQUENCE [LARGE SCALE GENOMIC DNA]</scope>
    <source>
        <strain evidence="1 2">Ins1</strain>
    </source>
</reference>
<dbReference type="RefSeq" id="WP_167758826.1">
    <property type="nucleotide sequence ID" value="NZ_CP132508.1"/>
</dbReference>
<evidence type="ECO:0000313" key="1">
    <source>
        <dbReference type="EMBL" id="WPD18793.1"/>
    </source>
</evidence>
<organism evidence="1 2">
    <name type="scientific">Thermaerobacter composti</name>
    <dbReference type="NCBI Taxonomy" id="554949"/>
    <lineage>
        <taxon>Bacteria</taxon>
        <taxon>Bacillati</taxon>
        <taxon>Bacillota</taxon>
        <taxon>Clostridia</taxon>
        <taxon>Eubacteriales</taxon>
        <taxon>Clostridiales Family XVII. Incertae Sedis</taxon>
        <taxon>Thermaerobacter</taxon>
    </lineage>
</organism>
<sequence>MSLLPERAEQHLETKRVERGMQTASLLEYRHDLADFCRWLAGRQAGPGRLP</sequence>
<dbReference type="SUPFAM" id="SSF47823">
    <property type="entry name" value="lambda integrase-like, N-terminal domain"/>
    <property type="match status" value="1"/>
</dbReference>
<evidence type="ECO:0008006" key="3">
    <source>
        <dbReference type="Google" id="ProtNLM"/>
    </source>
</evidence>
<gene>
    <name evidence="1" type="ORF">Q5761_10565</name>
</gene>